<feature type="chain" id="PRO_5046106346" evidence="2">
    <location>
        <begin position="19"/>
        <end position="426"/>
    </location>
</feature>
<feature type="compositionally biased region" description="Low complexity" evidence="1">
    <location>
        <begin position="250"/>
        <end position="263"/>
    </location>
</feature>
<reference evidence="3 4" key="1">
    <citation type="submission" date="2021-06" db="EMBL/GenBank/DDBJ databases">
        <title>A haploid diamondback moth (Plutella xylostella L.) genome assembly resolves 31 chromosomes and identifies a diamide resistance mutation.</title>
        <authorList>
            <person name="Ward C.M."/>
            <person name="Perry K.D."/>
            <person name="Baker G."/>
            <person name="Powis K."/>
            <person name="Heckel D.G."/>
            <person name="Baxter S.W."/>
        </authorList>
    </citation>
    <scope>NUCLEOTIDE SEQUENCE [LARGE SCALE GENOMIC DNA]</scope>
    <source>
        <strain evidence="3 4">LV</strain>
        <tissue evidence="3">Single pupa</tissue>
    </source>
</reference>
<gene>
    <name evidence="3" type="ORF">JYU34_003491</name>
</gene>
<dbReference type="EMBL" id="JAHIBW010000005">
    <property type="protein sequence ID" value="KAG7310686.1"/>
    <property type="molecule type" value="Genomic_DNA"/>
</dbReference>
<protein>
    <submittedName>
        <fullName evidence="3">Uncharacterized protein</fullName>
    </submittedName>
</protein>
<keyword evidence="4" id="KW-1185">Reference proteome</keyword>
<feature type="signal peptide" evidence="2">
    <location>
        <begin position="1"/>
        <end position="18"/>
    </location>
</feature>
<sequence length="426" mass="42015">MMELQCALVLISAGLVCSTPHGYGVKSGALANAQATAGAGAFAGLGQPTSPGGAFSGSFSKSSSSSFAASSASASSSSFSYSGSGASGQPGGGGCGTGACPNGAAADGGANAAAGSAAVAGALQYNKDGTPCAGNCPNQTPCASGNCPNQTPCTSGNCAGNQPGHPLTDYNNDDIHVGPGDAKNSYTPNSAPAFNNKPTGYPGSGCASGNCGQPAPSQTKPTYAPGAGDSYPGQLQPPKCDSPNCKEYQPGTAPSAGAAPGLPYNKPSTFLSAPKESPAHGSKCTSPNCGSPDINSYPPNSPSSYNVPIHGAYPGSAPQASGPPNCSSGNCATNNFDSSNSASNSNSISNNYLTASHEPNSPNHGVDKPKCNTPECEMRTLQKDYPNFVPLNKGAPNCPSGNCGPSLSILPGFTELCWFSITCSSF</sequence>
<keyword evidence="2" id="KW-0732">Signal</keyword>
<evidence type="ECO:0000313" key="4">
    <source>
        <dbReference type="Proteomes" id="UP000823941"/>
    </source>
</evidence>
<organism evidence="3 4">
    <name type="scientific">Plutella xylostella</name>
    <name type="common">Diamondback moth</name>
    <name type="synonym">Plutella maculipennis</name>
    <dbReference type="NCBI Taxonomy" id="51655"/>
    <lineage>
        <taxon>Eukaryota</taxon>
        <taxon>Metazoa</taxon>
        <taxon>Ecdysozoa</taxon>
        <taxon>Arthropoda</taxon>
        <taxon>Hexapoda</taxon>
        <taxon>Insecta</taxon>
        <taxon>Pterygota</taxon>
        <taxon>Neoptera</taxon>
        <taxon>Endopterygota</taxon>
        <taxon>Lepidoptera</taxon>
        <taxon>Glossata</taxon>
        <taxon>Ditrysia</taxon>
        <taxon>Yponomeutoidea</taxon>
        <taxon>Plutellidae</taxon>
        <taxon>Plutella</taxon>
    </lineage>
</organism>
<name>A0ABQ7R071_PLUXY</name>
<comment type="caution">
    <text evidence="3">The sequence shown here is derived from an EMBL/GenBank/DDBJ whole genome shotgun (WGS) entry which is preliminary data.</text>
</comment>
<feature type="region of interest" description="Disordered" evidence="1">
    <location>
        <begin position="169"/>
        <end position="194"/>
    </location>
</feature>
<dbReference type="Proteomes" id="UP000823941">
    <property type="component" value="Chromosome 5"/>
</dbReference>
<feature type="region of interest" description="Disordered" evidence="1">
    <location>
        <begin position="217"/>
        <end position="303"/>
    </location>
</feature>
<evidence type="ECO:0000313" key="3">
    <source>
        <dbReference type="EMBL" id="KAG7310686.1"/>
    </source>
</evidence>
<feature type="compositionally biased region" description="Polar residues" evidence="1">
    <location>
        <begin position="184"/>
        <end position="194"/>
    </location>
</feature>
<feature type="compositionally biased region" description="Low complexity" evidence="1">
    <location>
        <begin position="340"/>
        <end position="351"/>
    </location>
</feature>
<accession>A0ABQ7R071</accession>
<feature type="compositionally biased region" description="Polar residues" evidence="1">
    <location>
        <begin position="352"/>
        <end position="363"/>
    </location>
</feature>
<feature type="compositionally biased region" description="Low complexity" evidence="1">
    <location>
        <begin position="291"/>
        <end position="303"/>
    </location>
</feature>
<feature type="region of interest" description="Disordered" evidence="1">
    <location>
        <begin position="340"/>
        <end position="371"/>
    </location>
</feature>
<evidence type="ECO:0000256" key="2">
    <source>
        <dbReference type="SAM" id="SignalP"/>
    </source>
</evidence>
<proteinExistence type="predicted"/>
<evidence type="ECO:0000256" key="1">
    <source>
        <dbReference type="SAM" id="MobiDB-lite"/>
    </source>
</evidence>